<gene>
    <name evidence="1" type="ORF">EET67_14200</name>
</gene>
<sequence length="65" mass="7563">MSRRNQIVSRALADEVRRQSELEQLKRFVRSLPAFQPDAQIPPRFVDLLGRIDEAEQQSGSRRRG</sequence>
<dbReference type="OrthoDB" id="8098780at2"/>
<dbReference type="Proteomes" id="UP000281647">
    <property type="component" value="Unassembled WGS sequence"/>
</dbReference>
<evidence type="ECO:0000313" key="1">
    <source>
        <dbReference type="EMBL" id="RUM97020.1"/>
    </source>
</evidence>
<keyword evidence="2" id="KW-1185">Reference proteome</keyword>
<dbReference type="EMBL" id="RKST01000014">
    <property type="protein sequence ID" value="RUM97020.1"/>
    <property type="molecule type" value="Genomic_DNA"/>
</dbReference>
<name>A0A432V4I5_9HYPH</name>
<reference evidence="1 2" key="1">
    <citation type="submission" date="2018-11" db="EMBL/GenBank/DDBJ databases">
        <title>Pseudaminobacter arsenicus sp. nov., an arsenic-resistant bacterium isolated from arsenic-rich aquifers.</title>
        <authorList>
            <person name="Mu Y."/>
        </authorList>
    </citation>
    <scope>NUCLEOTIDE SEQUENCE [LARGE SCALE GENOMIC DNA]</scope>
    <source>
        <strain evidence="1 2">CB3</strain>
    </source>
</reference>
<accession>A0A432V4I5</accession>
<comment type="caution">
    <text evidence="1">The sequence shown here is derived from an EMBL/GenBank/DDBJ whole genome shotgun (WGS) entry which is preliminary data.</text>
</comment>
<proteinExistence type="predicted"/>
<organism evidence="1 2">
    <name type="scientific">Borborobacter arsenicus</name>
    <dbReference type="NCBI Taxonomy" id="1851146"/>
    <lineage>
        <taxon>Bacteria</taxon>
        <taxon>Pseudomonadati</taxon>
        <taxon>Pseudomonadota</taxon>
        <taxon>Alphaproteobacteria</taxon>
        <taxon>Hyphomicrobiales</taxon>
        <taxon>Phyllobacteriaceae</taxon>
        <taxon>Borborobacter</taxon>
    </lineage>
</organism>
<evidence type="ECO:0000313" key="2">
    <source>
        <dbReference type="Proteomes" id="UP000281647"/>
    </source>
</evidence>
<protein>
    <recommendedName>
        <fullName evidence="3">Anti-sigma factor NepR domain-containing protein</fullName>
    </recommendedName>
</protein>
<dbReference type="AlphaFoldDB" id="A0A432V4I5"/>
<evidence type="ECO:0008006" key="3">
    <source>
        <dbReference type="Google" id="ProtNLM"/>
    </source>
</evidence>